<evidence type="ECO:0000313" key="3">
    <source>
        <dbReference type="EMBL" id="PJJ77277.1"/>
    </source>
</evidence>
<organism evidence="3 4">
    <name type="scientific">Sediminihabitans luteus</name>
    <dbReference type="NCBI Taxonomy" id="1138585"/>
    <lineage>
        <taxon>Bacteria</taxon>
        <taxon>Bacillati</taxon>
        <taxon>Actinomycetota</taxon>
        <taxon>Actinomycetes</taxon>
        <taxon>Micrococcales</taxon>
        <taxon>Cellulomonadaceae</taxon>
        <taxon>Sediminihabitans</taxon>
    </lineage>
</organism>
<dbReference type="EMBL" id="PGFE01000001">
    <property type="protein sequence ID" value="PJJ77277.1"/>
    <property type="molecule type" value="Genomic_DNA"/>
</dbReference>
<dbReference type="Gene3D" id="1.25.40.10">
    <property type="entry name" value="Tetratricopeptide repeat domain"/>
    <property type="match status" value="2"/>
</dbReference>
<feature type="repeat" description="TPR" evidence="1">
    <location>
        <begin position="103"/>
        <end position="136"/>
    </location>
</feature>
<comment type="caution">
    <text evidence="3">The sequence shown here is derived from an EMBL/GenBank/DDBJ whole genome shotgun (WGS) entry which is preliminary data.</text>
</comment>
<evidence type="ECO:0000313" key="4">
    <source>
        <dbReference type="Proteomes" id="UP000231693"/>
    </source>
</evidence>
<keyword evidence="1" id="KW-0802">TPR repeat</keyword>
<dbReference type="PROSITE" id="PS50005">
    <property type="entry name" value="TPR"/>
    <property type="match status" value="1"/>
</dbReference>
<sequence>MAHVPTEELLERLGRARGLNARARVADAAQAFDEVLDALGAAADPAAPDAATLEHDRQTVLVRALAGRAACSLALGGTMDASGTVLDVARDHARRARRPDLEGVVAGQRGMLRVRTGDVAGALTAFDEALALLPDDDVSDQVVLRLNRGSALADAGELERAEADYAEAQELATAAGLTVYAAGALHNLGYVSYLRGDLPAALRAMDAATEITGEQPAAVALRGRAYVLFEAGLVREADAALATAVELLTAEGNEVELADVELDRAQCALGLRRLDDAARLATSAARRFARVDHQVPAVRAGVLAAEVEVERAAQADDPARWDALLAAVQGLVAQAVRLDPRTARSLRVHAELVEAEAYLASGRAEAAQERVRALRPRTRSESLQVRVRLELACARLAFDAGDRRTALRAVRRGQRLLAQHRGHLGSVEGVTASARHGVHLGRLDVERAFDAGRARAVFDALERGRATFAGLGSVSPHPDPVAAGMLASARRALEEAREIGPDASPDDAARRLELVAAARRDEDAARLRSLHRAGDGGVPAPASARDVAERLRAGGSDLVVVSLAVHDGAVHAVRVGARGARLVRLAPIDEVRERVLRVRSDLAHVANGLLPVEMRRAVRASLRRSLAALDDTLLVPLDVPGALHVVARGDLLGVPWSSLPSRAGLRTSVNSWVDATLLDASSLVDPLVDGAAGGAPSDHGGVLALAGPGLRCAEEEVERVAARWPGAEVLAGDAATCAAATEGVAGRAVVHVAAHGSHEEDNPLFSSIRLADGPLFAHELEQVPLRGSVVVLSACETGAVTTRVGGEVLGLTQVLLRLGARAVVSALAPLSDAEALELMPALHESLRRTGSPEVALADALALAQDPVPLVCFAPVVR</sequence>
<accession>A0A2M9CZF5</accession>
<evidence type="ECO:0000259" key="2">
    <source>
        <dbReference type="Pfam" id="PF12770"/>
    </source>
</evidence>
<dbReference type="SMART" id="SM00028">
    <property type="entry name" value="TPR"/>
    <property type="match status" value="4"/>
</dbReference>
<evidence type="ECO:0000256" key="1">
    <source>
        <dbReference type="PROSITE-ProRule" id="PRU00339"/>
    </source>
</evidence>
<name>A0A2M9CZF5_9CELL</name>
<dbReference type="InterPro" id="IPR024983">
    <property type="entry name" value="CHAT_dom"/>
</dbReference>
<reference evidence="3 4" key="1">
    <citation type="submission" date="2017-11" db="EMBL/GenBank/DDBJ databases">
        <title>Genomic Encyclopedia of Archaeal and Bacterial Type Strains, Phase II (KMG-II): From Individual Species to Whole Genera.</title>
        <authorList>
            <person name="Goeker M."/>
        </authorList>
    </citation>
    <scope>NUCLEOTIDE SEQUENCE [LARGE SCALE GENOMIC DNA]</scope>
    <source>
        <strain evidence="3 4">DSM 25478</strain>
    </source>
</reference>
<gene>
    <name evidence="3" type="ORF">CLV28_0491</name>
</gene>
<dbReference type="OrthoDB" id="9761935at2"/>
<dbReference type="AlphaFoldDB" id="A0A2M9CZF5"/>
<dbReference type="Proteomes" id="UP000231693">
    <property type="component" value="Unassembled WGS sequence"/>
</dbReference>
<proteinExistence type="predicted"/>
<feature type="domain" description="CHAT" evidence="2">
    <location>
        <begin position="624"/>
        <end position="859"/>
    </location>
</feature>
<dbReference type="SUPFAM" id="SSF48452">
    <property type="entry name" value="TPR-like"/>
    <property type="match status" value="1"/>
</dbReference>
<protein>
    <submittedName>
        <fullName evidence="3">CHAT domain-containing protein</fullName>
    </submittedName>
</protein>
<dbReference type="Pfam" id="PF12770">
    <property type="entry name" value="CHAT"/>
    <property type="match status" value="1"/>
</dbReference>
<dbReference type="InterPro" id="IPR019734">
    <property type="entry name" value="TPR_rpt"/>
</dbReference>
<dbReference type="InterPro" id="IPR011990">
    <property type="entry name" value="TPR-like_helical_dom_sf"/>
</dbReference>
<dbReference type="RefSeq" id="WP_100421693.1">
    <property type="nucleotide sequence ID" value="NZ_BOOX01000004.1"/>
</dbReference>
<keyword evidence="4" id="KW-1185">Reference proteome</keyword>